<evidence type="ECO:0000313" key="1">
    <source>
        <dbReference type="EMBL" id="ONH93417.1"/>
    </source>
</evidence>
<dbReference type="Proteomes" id="UP000006882">
    <property type="component" value="Chromosome G8"/>
</dbReference>
<proteinExistence type="predicted"/>
<dbReference type="EMBL" id="CM007658">
    <property type="protein sequence ID" value="ONH93417.1"/>
    <property type="molecule type" value="Genomic_DNA"/>
</dbReference>
<organism evidence="1 2">
    <name type="scientific">Prunus persica</name>
    <name type="common">Peach</name>
    <name type="synonym">Amygdalus persica</name>
    <dbReference type="NCBI Taxonomy" id="3760"/>
    <lineage>
        <taxon>Eukaryota</taxon>
        <taxon>Viridiplantae</taxon>
        <taxon>Streptophyta</taxon>
        <taxon>Embryophyta</taxon>
        <taxon>Tracheophyta</taxon>
        <taxon>Spermatophyta</taxon>
        <taxon>Magnoliopsida</taxon>
        <taxon>eudicotyledons</taxon>
        <taxon>Gunneridae</taxon>
        <taxon>Pentapetalae</taxon>
        <taxon>rosids</taxon>
        <taxon>fabids</taxon>
        <taxon>Rosales</taxon>
        <taxon>Rosaceae</taxon>
        <taxon>Amygdaloideae</taxon>
        <taxon>Amygdaleae</taxon>
        <taxon>Prunus</taxon>
    </lineage>
</organism>
<keyword evidence="2" id="KW-1185">Reference proteome</keyword>
<reference evidence="1 2" key="1">
    <citation type="journal article" date="2013" name="Nat. Genet.">
        <title>The high-quality draft genome of peach (Prunus persica) identifies unique patterns of genetic diversity, domestication and genome evolution.</title>
        <authorList>
            <consortium name="International Peach Genome Initiative"/>
            <person name="Verde I."/>
            <person name="Abbott A.G."/>
            <person name="Scalabrin S."/>
            <person name="Jung S."/>
            <person name="Shu S."/>
            <person name="Marroni F."/>
            <person name="Zhebentyayeva T."/>
            <person name="Dettori M.T."/>
            <person name="Grimwood J."/>
            <person name="Cattonaro F."/>
            <person name="Zuccolo A."/>
            <person name="Rossini L."/>
            <person name="Jenkins J."/>
            <person name="Vendramin E."/>
            <person name="Meisel L.A."/>
            <person name="Decroocq V."/>
            <person name="Sosinski B."/>
            <person name="Prochnik S."/>
            <person name="Mitros T."/>
            <person name="Policriti A."/>
            <person name="Cipriani G."/>
            <person name="Dondini L."/>
            <person name="Ficklin S."/>
            <person name="Goodstein D.M."/>
            <person name="Xuan P."/>
            <person name="Del Fabbro C."/>
            <person name="Aramini V."/>
            <person name="Copetti D."/>
            <person name="Gonzalez S."/>
            <person name="Horner D.S."/>
            <person name="Falchi R."/>
            <person name="Lucas S."/>
            <person name="Mica E."/>
            <person name="Maldonado J."/>
            <person name="Lazzari B."/>
            <person name="Bielenberg D."/>
            <person name="Pirona R."/>
            <person name="Miculan M."/>
            <person name="Barakat A."/>
            <person name="Testolin R."/>
            <person name="Stella A."/>
            <person name="Tartarini S."/>
            <person name="Tonutti P."/>
            <person name="Arus P."/>
            <person name="Orellana A."/>
            <person name="Wells C."/>
            <person name="Main D."/>
            <person name="Vizzotto G."/>
            <person name="Silva H."/>
            <person name="Salamini F."/>
            <person name="Schmutz J."/>
            <person name="Morgante M."/>
            <person name="Rokhsar D.S."/>
        </authorList>
    </citation>
    <scope>NUCLEOTIDE SEQUENCE [LARGE SCALE GENOMIC DNA]</scope>
    <source>
        <strain evidence="2">cv. Nemared</strain>
    </source>
</reference>
<dbReference type="AlphaFoldDB" id="A0A251N263"/>
<gene>
    <name evidence="1" type="ORF">PRUPE_8G231000</name>
</gene>
<feature type="non-terminal residue" evidence="1">
    <location>
        <position position="74"/>
    </location>
</feature>
<evidence type="ECO:0000313" key="2">
    <source>
        <dbReference type="Proteomes" id="UP000006882"/>
    </source>
</evidence>
<accession>A0A251N263</accession>
<protein>
    <submittedName>
        <fullName evidence="1">Uncharacterized protein</fullName>
    </submittedName>
</protein>
<dbReference type="Gramene" id="ONH93417">
    <property type="protein sequence ID" value="ONH93417"/>
    <property type="gene ID" value="PRUPE_8G231000"/>
</dbReference>
<sequence>YRRPEPQRVPCIVVYSAAWCLIRAPLFDGRFVCAVEAIENFSNRIEKSWLILRHSGLVDWTVPVFQCMKTLNLQ</sequence>
<name>A0A251N263_PRUPE</name>